<dbReference type="InterPro" id="IPR050490">
    <property type="entry name" value="Bact_solute-bd_prot1"/>
</dbReference>
<evidence type="ECO:0000256" key="4">
    <source>
        <dbReference type="ARBA" id="ARBA00023139"/>
    </source>
</evidence>
<reference evidence="7 8" key="1">
    <citation type="journal article" date="2009" name="Int. J. Syst. Evol. Microbiol.">
        <title>Paenibacillus contaminans sp. nov., isolated from a contaminated laboratory plate.</title>
        <authorList>
            <person name="Chou J.H."/>
            <person name="Lee J.H."/>
            <person name="Lin M.C."/>
            <person name="Chang P.S."/>
            <person name="Arun A.B."/>
            <person name="Young C.C."/>
            <person name="Chen W.M."/>
        </authorList>
    </citation>
    <scope>NUCLEOTIDE SEQUENCE [LARGE SCALE GENOMIC DNA]</scope>
    <source>
        <strain evidence="7 8">CKOBP-6</strain>
    </source>
</reference>
<evidence type="ECO:0000256" key="3">
    <source>
        <dbReference type="ARBA" id="ARBA00023136"/>
    </source>
</evidence>
<dbReference type="Proteomes" id="UP000250369">
    <property type="component" value="Unassembled WGS sequence"/>
</dbReference>
<dbReference type="EMBL" id="QMFB01000020">
    <property type="protein sequence ID" value="RAV16694.1"/>
    <property type="molecule type" value="Genomic_DNA"/>
</dbReference>
<evidence type="ECO:0008006" key="9">
    <source>
        <dbReference type="Google" id="ProtNLM"/>
    </source>
</evidence>
<dbReference type="SUPFAM" id="SSF53850">
    <property type="entry name" value="Periplasmic binding protein-like II"/>
    <property type="match status" value="1"/>
</dbReference>
<keyword evidence="2 6" id="KW-0732">Signal</keyword>
<keyword evidence="4" id="KW-0564">Palmitate</keyword>
<dbReference type="PANTHER" id="PTHR43649">
    <property type="entry name" value="ARABINOSE-BINDING PROTEIN-RELATED"/>
    <property type="match status" value="1"/>
</dbReference>
<gene>
    <name evidence="7" type="ORF">DQG23_28050</name>
</gene>
<proteinExistence type="predicted"/>
<keyword evidence="5" id="KW-0449">Lipoprotein</keyword>
<evidence type="ECO:0000256" key="6">
    <source>
        <dbReference type="SAM" id="SignalP"/>
    </source>
</evidence>
<evidence type="ECO:0000313" key="8">
    <source>
        <dbReference type="Proteomes" id="UP000250369"/>
    </source>
</evidence>
<evidence type="ECO:0000256" key="1">
    <source>
        <dbReference type="ARBA" id="ARBA00022475"/>
    </source>
</evidence>
<dbReference type="AlphaFoldDB" id="A0A329M9X8"/>
<accession>A0A329M9X8</accession>
<evidence type="ECO:0000256" key="5">
    <source>
        <dbReference type="ARBA" id="ARBA00023288"/>
    </source>
</evidence>
<evidence type="ECO:0000256" key="2">
    <source>
        <dbReference type="ARBA" id="ARBA00022729"/>
    </source>
</evidence>
<dbReference type="RefSeq" id="WP_113034354.1">
    <property type="nucleotide sequence ID" value="NZ_QMFB01000020.1"/>
</dbReference>
<sequence length="436" mass="47783">MSKRFRNMASVASLVMLTATVSACGTDKAGGGASTNSPAQTEPVEIKFLTSWVGNHPFAGYLKEEIETFNKQNENRIVVKVEDVPDDSAMNEKLKVMISGRDFPDIAVTDSGSIADLAAKSGVALDLKPYIEADPDWKSNLDERGMEAWNHNTGKWHAVTSHKDVVGYFYNKQLFNDAGIQAPATTWEEFFKQCEMLKAKGIAPIAANTAQNGWTANLWFISLIGTNGEAGNKLANTNHPETYETPEVIAAADNLKKILTQYSTKDAVGLDYAGAMNYFLQGKAAMIANGIWLTADAYDEQKSIKGLKDNLGVAKFPGDGIFSTPGFTFMASSLDKKKYDAEVAFIKFLTDKQGQIDKLTKLNLVPASKNIDVAQYQIDPMLKDLINQAKGAKYTYVTPWAIYQESVTSNITQNLASLAFKQTPEQFAKTLTSQIK</sequence>
<organism evidence="7 8">
    <name type="scientific">Paenibacillus contaminans</name>
    <dbReference type="NCBI Taxonomy" id="450362"/>
    <lineage>
        <taxon>Bacteria</taxon>
        <taxon>Bacillati</taxon>
        <taxon>Bacillota</taxon>
        <taxon>Bacilli</taxon>
        <taxon>Bacillales</taxon>
        <taxon>Paenibacillaceae</taxon>
        <taxon>Paenibacillus</taxon>
    </lineage>
</organism>
<keyword evidence="1" id="KW-1003">Cell membrane</keyword>
<dbReference type="InterPro" id="IPR006059">
    <property type="entry name" value="SBP"/>
</dbReference>
<dbReference type="OrthoDB" id="9798191at2"/>
<dbReference type="Pfam" id="PF01547">
    <property type="entry name" value="SBP_bac_1"/>
    <property type="match status" value="1"/>
</dbReference>
<dbReference type="PANTHER" id="PTHR43649:SF33">
    <property type="entry name" value="POLYGALACTURONAN_RHAMNOGALACTURONAN-BINDING PROTEIN YTCQ"/>
    <property type="match status" value="1"/>
</dbReference>
<protein>
    <recommendedName>
        <fullName evidence="9">ABC transporter substrate-binding protein</fullName>
    </recommendedName>
</protein>
<evidence type="ECO:0000313" key="7">
    <source>
        <dbReference type="EMBL" id="RAV16694.1"/>
    </source>
</evidence>
<feature type="signal peptide" evidence="6">
    <location>
        <begin position="1"/>
        <end position="23"/>
    </location>
</feature>
<comment type="caution">
    <text evidence="7">The sequence shown here is derived from an EMBL/GenBank/DDBJ whole genome shotgun (WGS) entry which is preliminary data.</text>
</comment>
<feature type="chain" id="PRO_5016413406" description="ABC transporter substrate-binding protein" evidence="6">
    <location>
        <begin position="24"/>
        <end position="436"/>
    </location>
</feature>
<dbReference type="PROSITE" id="PS51257">
    <property type="entry name" value="PROKAR_LIPOPROTEIN"/>
    <property type="match status" value="1"/>
</dbReference>
<keyword evidence="8" id="KW-1185">Reference proteome</keyword>
<name>A0A329M9X8_9BACL</name>
<keyword evidence="3" id="KW-0472">Membrane</keyword>
<dbReference type="Gene3D" id="3.40.190.10">
    <property type="entry name" value="Periplasmic binding protein-like II"/>
    <property type="match status" value="2"/>
</dbReference>